<dbReference type="Gene3D" id="1.10.275.10">
    <property type="entry name" value="Fumarase/aspartase (N-terminal domain)"/>
    <property type="match status" value="1"/>
</dbReference>
<evidence type="ECO:0000256" key="1">
    <source>
        <dbReference type="ARBA" id="ARBA00000985"/>
    </source>
</evidence>
<dbReference type="GO" id="GO:0042450">
    <property type="term" value="P:L-arginine biosynthetic process via ornithine"/>
    <property type="evidence" value="ECO:0007669"/>
    <property type="project" value="UniProtKB-UniRule"/>
</dbReference>
<dbReference type="FunFam" id="1.10.275.10:FF:000002">
    <property type="entry name" value="Argininosuccinate lyase"/>
    <property type="match status" value="1"/>
</dbReference>
<evidence type="ECO:0000256" key="8">
    <source>
        <dbReference type="SAM" id="MobiDB-lite"/>
    </source>
</evidence>
<dbReference type="Gene3D" id="1.20.200.10">
    <property type="entry name" value="Fumarase/aspartase (Central domain)"/>
    <property type="match status" value="1"/>
</dbReference>
<dbReference type="InterPro" id="IPR008948">
    <property type="entry name" value="L-Aspartase-like"/>
</dbReference>
<reference evidence="11" key="1">
    <citation type="submission" date="2006-09" db="EMBL/GenBank/DDBJ databases">
        <title>Complete sequence of Rhodopseudomonas palustris BisA53.</title>
        <authorList>
            <consortium name="US DOE Joint Genome Institute"/>
            <person name="Copeland A."/>
            <person name="Lucas S."/>
            <person name="Lapidus A."/>
            <person name="Barry K."/>
            <person name="Detter J.C."/>
            <person name="Glavina del Rio T."/>
            <person name="Hammon N."/>
            <person name="Israni S."/>
            <person name="Dalin E."/>
            <person name="Tice H."/>
            <person name="Pitluck S."/>
            <person name="Chain P."/>
            <person name="Malfatti S."/>
            <person name="Shin M."/>
            <person name="Vergez L."/>
            <person name="Schmutz J."/>
            <person name="Larimer F."/>
            <person name="Land M."/>
            <person name="Hauser L."/>
            <person name="Pelletier D.A."/>
            <person name="Kyrpides N."/>
            <person name="Kim E."/>
            <person name="Harwood C.S."/>
            <person name="Oda Y."/>
            <person name="Richardson P."/>
        </authorList>
    </citation>
    <scope>NUCLEOTIDE SEQUENCE [LARGE SCALE GENOMIC DNA]</scope>
    <source>
        <strain evidence="11">BisA53</strain>
    </source>
</reference>
<gene>
    <name evidence="7" type="primary">argH</name>
    <name evidence="11" type="ordered locus">RPE_4842</name>
</gene>
<evidence type="ECO:0000256" key="5">
    <source>
        <dbReference type="ARBA" id="ARBA00022605"/>
    </source>
</evidence>
<dbReference type="FunFam" id="1.10.40.30:FF:000001">
    <property type="entry name" value="Argininosuccinate lyase"/>
    <property type="match status" value="1"/>
</dbReference>
<comment type="subcellular location">
    <subcellularLocation>
        <location evidence="7">Cytoplasm</location>
    </subcellularLocation>
</comment>
<feature type="domain" description="Argininosuccinate lyase C-terminal" evidence="10">
    <location>
        <begin position="384"/>
        <end position="453"/>
    </location>
</feature>
<accession>Q07H23</accession>
<name>Q07H23_RHOP5</name>
<dbReference type="EC" id="4.3.2.1" evidence="3 7"/>
<sequence>MRKSQVRKSQLPKSQVRKSMSNKMWGGRFTERPDAIMEEINVSIDVDRHLYAQDIAASKAHAAMLSSQGIITANDAKNITKGLDTILSEIVKGSFEFKRALEDIHMNVEGRLSELIGPAAGRLHTARSRNDQVATDFRLFVRDTIDEIDASLARYQLALASRALEHADTVMPGFTHLQTAQPVTLGHHLMAYVEMAARDRGRFQDARKRLNESPLGAAALAGTSFPIDRDMTARALGFERPMANSLDAVSDRDFVLETLSAASICAVHLSRFAEEIVLWTSPLVGLVRLSDKFTTGSSIMPQKRNPDAAELVRAKTGRVIGALTGLLIVMKGLPLAYQKDMQEDKQGAMEAFAALSLAVRAMTGMVGDLAPDPARMKAAAGEGYATATDLADWLVQTLKMPFREAHHVTGRIVGLAAEQSVALHELPLKEMQAVEPRITMAALAVLSVESSVKSRVSYGGTAPKNVRAQAKSWLKRLEKEHKSG</sequence>
<dbReference type="SUPFAM" id="SSF48557">
    <property type="entry name" value="L-aspartase-like"/>
    <property type="match status" value="1"/>
</dbReference>
<dbReference type="Gene3D" id="1.10.40.30">
    <property type="entry name" value="Fumarase/aspartase (C-terminal domain)"/>
    <property type="match status" value="1"/>
</dbReference>
<keyword evidence="7" id="KW-0963">Cytoplasm</keyword>
<dbReference type="EMBL" id="CP000463">
    <property type="protein sequence ID" value="ABJ08761.1"/>
    <property type="molecule type" value="Genomic_DNA"/>
</dbReference>
<organism evidence="11">
    <name type="scientific">Rhodopseudomonas palustris (strain BisA53)</name>
    <dbReference type="NCBI Taxonomy" id="316055"/>
    <lineage>
        <taxon>Bacteria</taxon>
        <taxon>Pseudomonadati</taxon>
        <taxon>Pseudomonadota</taxon>
        <taxon>Alphaproteobacteria</taxon>
        <taxon>Hyphomicrobiales</taxon>
        <taxon>Nitrobacteraceae</taxon>
        <taxon>Rhodopseudomonas</taxon>
    </lineage>
</organism>
<proteinExistence type="inferred from homology"/>
<dbReference type="Pfam" id="PF00206">
    <property type="entry name" value="Lyase_1"/>
    <property type="match status" value="1"/>
</dbReference>
<dbReference type="UniPathway" id="UPA00068">
    <property type="reaction ID" value="UER00114"/>
</dbReference>
<dbReference type="PRINTS" id="PR00145">
    <property type="entry name" value="ARGSUCLYASE"/>
</dbReference>
<dbReference type="GO" id="GO:0004056">
    <property type="term" value="F:argininosuccinate lyase activity"/>
    <property type="evidence" value="ECO:0007669"/>
    <property type="project" value="UniProtKB-UniRule"/>
</dbReference>
<dbReference type="InterPro" id="IPR029419">
    <property type="entry name" value="Arg_succ_lyase_C"/>
</dbReference>
<dbReference type="GO" id="GO:0005829">
    <property type="term" value="C:cytosol"/>
    <property type="evidence" value="ECO:0007669"/>
    <property type="project" value="TreeGrafter"/>
</dbReference>
<dbReference type="InterPro" id="IPR000362">
    <property type="entry name" value="Fumarate_lyase_fam"/>
</dbReference>
<evidence type="ECO:0000256" key="2">
    <source>
        <dbReference type="ARBA" id="ARBA00004941"/>
    </source>
</evidence>
<evidence type="ECO:0000313" key="11">
    <source>
        <dbReference type="EMBL" id="ABJ08761.1"/>
    </source>
</evidence>
<evidence type="ECO:0000259" key="10">
    <source>
        <dbReference type="Pfam" id="PF14698"/>
    </source>
</evidence>
<dbReference type="Pfam" id="PF14698">
    <property type="entry name" value="ASL_C2"/>
    <property type="match status" value="1"/>
</dbReference>
<evidence type="ECO:0000256" key="4">
    <source>
        <dbReference type="ARBA" id="ARBA00022571"/>
    </source>
</evidence>
<dbReference type="eggNOG" id="COG0165">
    <property type="taxonomic scope" value="Bacteria"/>
</dbReference>
<dbReference type="InterPro" id="IPR022761">
    <property type="entry name" value="Fumarate_lyase_N"/>
</dbReference>
<dbReference type="KEGG" id="rpe:RPE_4842"/>
<dbReference type="InterPro" id="IPR024083">
    <property type="entry name" value="Fumarase/histidase_N"/>
</dbReference>
<dbReference type="AlphaFoldDB" id="Q07H23"/>
<dbReference type="HOGENOM" id="CLU_027272_2_3_5"/>
<dbReference type="PANTHER" id="PTHR43814">
    <property type="entry name" value="ARGININOSUCCINATE LYASE"/>
    <property type="match status" value="1"/>
</dbReference>
<comment type="catalytic activity">
    <reaction evidence="1 7">
        <text>2-(N(omega)-L-arginino)succinate = fumarate + L-arginine</text>
        <dbReference type="Rhea" id="RHEA:24020"/>
        <dbReference type="ChEBI" id="CHEBI:29806"/>
        <dbReference type="ChEBI" id="CHEBI:32682"/>
        <dbReference type="ChEBI" id="CHEBI:57472"/>
        <dbReference type="EC" id="4.3.2.1"/>
    </reaction>
</comment>
<dbReference type="CDD" id="cd01359">
    <property type="entry name" value="Argininosuccinate_lyase"/>
    <property type="match status" value="1"/>
</dbReference>
<dbReference type="STRING" id="316055.RPE_4842"/>
<dbReference type="NCBIfam" id="TIGR00838">
    <property type="entry name" value="argH"/>
    <property type="match status" value="1"/>
</dbReference>
<evidence type="ECO:0000256" key="3">
    <source>
        <dbReference type="ARBA" id="ARBA00012338"/>
    </source>
</evidence>
<dbReference type="HAMAP" id="MF_00006">
    <property type="entry name" value="Arg_succ_lyase"/>
    <property type="match status" value="1"/>
</dbReference>
<protein>
    <recommendedName>
        <fullName evidence="3 7">Argininosuccinate lyase</fullName>
        <shortName evidence="7">ASAL</shortName>
        <ecNumber evidence="3 7">4.3.2.1</ecNumber>
    </recommendedName>
    <alternativeName>
        <fullName evidence="7">Arginosuccinase</fullName>
    </alternativeName>
</protein>
<keyword evidence="4 7" id="KW-0055">Arginine biosynthesis</keyword>
<feature type="domain" description="Fumarate lyase N-terminal" evidence="9">
    <location>
        <begin position="27"/>
        <end position="321"/>
    </location>
</feature>
<feature type="region of interest" description="Disordered" evidence="8">
    <location>
        <begin position="1"/>
        <end position="23"/>
    </location>
</feature>
<dbReference type="PRINTS" id="PR00149">
    <property type="entry name" value="FUMRATELYASE"/>
</dbReference>
<comment type="similarity">
    <text evidence="7">Belongs to the lyase 1 family. Argininosuccinate lyase subfamily.</text>
</comment>
<evidence type="ECO:0000256" key="7">
    <source>
        <dbReference type="HAMAP-Rule" id="MF_00006"/>
    </source>
</evidence>
<dbReference type="InterPro" id="IPR020557">
    <property type="entry name" value="Fumarate_lyase_CS"/>
</dbReference>
<dbReference type="InterPro" id="IPR009049">
    <property type="entry name" value="Argininosuccinate_lyase"/>
</dbReference>
<dbReference type="PANTHER" id="PTHR43814:SF1">
    <property type="entry name" value="ARGININOSUCCINATE LYASE"/>
    <property type="match status" value="1"/>
</dbReference>
<evidence type="ECO:0000256" key="6">
    <source>
        <dbReference type="ARBA" id="ARBA00023239"/>
    </source>
</evidence>
<comment type="pathway">
    <text evidence="2 7">Amino-acid biosynthesis; L-arginine biosynthesis; L-arginine from L-ornithine and carbamoyl phosphate: step 3/3.</text>
</comment>
<evidence type="ECO:0000259" key="9">
    <source>
        <dbReference type="Pfam" id="PF00206"/>
    </source>
</evidence>
<dbReference type="PROSITE" id="PS00163">
    <property type="entry name" value="FUMARATE_LYASES"/>
    <property type="match status" value="1"/>
</dbReference>
<feature type="compositionally biased region" description="Polar residues" evidence="8">
    <location>
        <begin position="7"/>
        <end position="22"/>
    </location>
</feature>
<dbReference type="FunFam" id="1.20.200.10:FF:000015">
    <property type="entry name" value="argininosuccinate lyase isoform X2"/>
    <property type="match status" value="1"/>
</dbReference>
<keyword evidence="5 7" id="KW-0028">Amino-acid biosynthesis</keyword>
<keyword evidence="6 7" id="KW-0456">Lyase</keyword>